<dbReference type="EMBL" id="JBHRTA010000004">
    <property type="protein sequence ID" value="MFC3196300.1"/>
    <property type="molecule type" value="Genomic_DNA"/>
</dbReference>
<dbReference type="InterPro" id="IPR036291">
    <property type="entry name" value="NAD(P)-bd_dom_sf"/>
</dbReference>
<evidence type="ECO:0000259" key="5">
    <source>
        <dbReference type="Pfam" id="PF02826"/>
    </source>
</evidence>
<dbReference type="SUPFAM" id="SSF52283">
    <property type="entry name" value="Formate/glycerate dehydrogenase catalytic domain-like"/>
    <property type="match status" value="1"/>
</dbReference>
<dbReference type="InterPro" id="IPR006139">
    <property type="entry name" value="D-isomer_2_OHA_DH_cat_dom"/>
</dbReference>
<dbReference type="Pfam" id="PF02826">
    <property type="entry name" value="2-Hacid_dh_C"/>
    <property type="match status" value="1"/>
</dbReference>
<name>A0ABV7JHG4_9SPHI</name>
<evidence type="ECO:0000313" key="7">
    <source>
        <dbReference type="Proteomes" id="UP001595526"/>
    </source>
</evidence>
<sequence>MASVFITRVVPETIKQSLADQGHTVSEWTEKRDLAPDELIRYAKSSDAVFSVGGHAIDNRFLTACEHLRVIALCSVGYDHVDVAAATRLRIPIGNTPGVLSKATADTAFLLMQNVARKAIHKHKEILRGNWGFFDPMVDLGIDLQGKTLGIYGLGRIGYEMAKRCRFAFDMPVIYHNRGHNEQAERDLDARRVSFDELLEQSDVLSVHANLSGKTHGIFNGDAFSKMKASAIFVNTARGSMHDEEDLRVALENGEIWGAGLDVTDPEPMAPDNPLLEMSNVAVLPHIGSATIETRMKMMKLTVENLLAGLRGDHLPYCVNPEVYEQ</sequence>
<gene>
    <name evidence="6" type="ORF">ACFOET_01610</name>
</gene>
<evidence type="ECO:0000256" key="1">
    <source>
        <dbReference type="ARBA" id="ARBA00005854"/>
    </source>
</evidence>
<dbReference type="RefSeq" id="WP_379018879.1">
    <property type="nucleotide sequence ID" value="NZ_JBHRTA010000004.1"/>
</dbReference>
<protein>
    <submittedName>
        <fullName evidence="6">2-hydroxyacid dehydrogenase</fullName>
        <ecNumber evidence="6">1.1.1.-</ecNumber>
    </submittedName>
</protein>
<dbReference type="PROSITE" id="PS00065">
    <property type="entry name" value="D_2_HYDROXYACID_DH_1"/>
    <property type="match status" value="1"/>
</dbReference>
<evidence type="ECO:0000256" key="3">
    <source>
        <dbReference type="RuleBase" id="RU003719"/>
    </source>
</evidence>
<dbReference type="InterPro" id="IPR006140">
    <property type="entry name" value="D-isomer_DH_NAD-bd"/>
</dbReference>
<dbReference type="Pfam" id="PF00389">
    <property type="entry name" value="2-Hacid_dh"/>
    <property type="match status" value="1"/>
</dbReference>
<evidence type="ECO:0000256" key="2">
    <source>
        <dbReference type="ARBA" id="ARBA00023002"/>
    </source>
</evidence>
<keyword evidence="2 3" id="KW-0560">Oxidoreductase</keyword>
<dbReference type="PANTHER" id="PTHR10996:SF257">
    <property type="entry name" value="GLYOXYLATE REDUCTASE 1"/>
    <property type="match status" value="1"/>
</dbReference>
<evidence type="ECO:0000313" key="6">
    <source>
        <dbReference type="EMBL" id="MFC3196300.1"/>
    </source>
</evidence>
<dbReference type="InterPro" id="IPR029752">
    <property type="entry name" value="D-isomer_DH_CS1"/>
</dbReference>
<dbReference type="Gene3D" id="3.40.50.720">
    <property type="entry name" value="NAD(P)-binding Rossmann-like Domain"/>
    <property type="match status" value="2"/>
</dbReference>
<comment type="caution">
    <text evidence="6">The sequence shown here is derived from an EMBL/GenBank/DDBJ whole genome shotgun (WGS) entry which is preliminary data.</text>
</comment>
<keyword evidence="7" id="KW-1185">Reference proteome</keyword>
<dbReference type="InterPro" id="IPR050223">
    <property type="entry name" value="D-isomer_2-hydroxyacid_DH"/>
</dbReference>
<dbReference type="GO" id="GO:0016491">
    <property type="term" value="F:oxidoreductase activity"/>
    <property type="evidence" value="ECO:0007669"/>
    <property type="project" value="UniProtKB-KW"/>
</dbReference>
<dbReference type="CDD" id="cd05301">
    <property type="entry name" value="GDH"/>
    <property type="match status" value="1"/>
</dbReference>
<dbReference type="Proteomes" id="UP001595526">
    <property type="component" value="Unassembled WGS sequence"/>
</dbReference>
<dbReference type="PANTHER" id="PTHR10996">
    <property type="entry name" value="2-HYDROXYACID DEHYDROGENASE-RELATED"/>
    <property type="match status" value="1"/>
</dbReference>
<evidence type="ECO:0000259" key="4">
    <source>
        <dbReference type="Pfam" id="PF00389"/>
    </source>
</evidence>
<dbReference type="EC" id="1.1.1.-" evidence="6"/>
<dbReference type="SUPFAM" id="SSF51735">
    <property type="entry name" value="NAD(P)-binding Rossmann-fold domains"/>
    <property type="match status" value="1"/>
</dbReference>
<feature type="domain" description="D-isomer specific 2-hydroxyacid dehydrogenase catalytic" evidence="4">
    <location>
        <begin position="4"/>
        <end position="320"/>
    </location>
</feature>
<reference evidence="7" key="1">
    <citation type="journal article" date="2019" name="Int. J. Syst. Evol. Microbiol.">
        <title>The Global Catalogue of Microorganisms (GCM) 10K type strain sequencing project: providing services to taxonomists for standard genome sequencing and annotation.</title>
        <authorList>
            <consortium name="The Broad Institute Genomics Platform"/>
            <consortium name="The Broad Institute Genome Sequencing Center for Infectious Disease"/>
            <person name="Wu L."/>
            <person name="Ma J."/>
        </authorList>
    </citation>
    <scope>NUCLEOTIDE SEQUENCE [LARGE SCALE GENOMIC DNA]</scope>
    <source>
        <strain evidence="7">KCTC 52416</strain>
    </source>
</reference>
<proteinExistence type="inferred from homology"/>
<accession>A0ABV7JHG4</accession>
<comment type="similarity">
    <text evidence="1 3">Belongs to the D-isomer specific 2-hydroxyacid dehydrogenase family.</text>
</comment>
<feature type="domain" description="D-isomer specific 2-hydroxyacid dehydrogenase NAD-binding" evidence="5">
    <location>
        <begin position="111"/>
        <end position="288"/>
    </location>
</feature>
<organism evidence="6 7">
    <name type="scientific">Parapedobacter deserti</name>
    <dbReference type="NCBI Taxonomy" id="1912957"/>
    <lineage>
        <taxon>Bacteria</taxon>
        <taxon>Pseudomonadati</taxon>
        <taxon>Bacteroidota</taxon>
        <taxon>Sphingobacteriia</taxon>
        <taxon>Sphingobacteriales</taxon>
        <taxon>Sphingobacteriaceae</taxon>
        <taxon>Parapedobacter</taxon>
    </lineage>
</organism>